<dbReference type="AlphaFoldDB" id="A0A0A9WQ75"/>
<proteinExistence type="predicted"/>
<dbReference type="EMBL" id="GBHO01034033">
    <property type="protein sequence ID" value="JAG09571.1"/>
    <property type="molecule type" value="Transcribed_RNA"/>
</dbReference>
<gene>
    <name evidence="1" type="primary">gln-1</name>
    <name evidence="1" type="ORF">CM83_69793</name>
</gene>
<reference evidence="1" key="1">
    <citation type="journal article" date="2014" name="PLoS ONE">
        <title>Transcriptome-Based Identification of ABC Transporters in the Western Tarnished Plant Bug Lygus hesperus.</title>
        <authorList>
            <person name="Hull J.J."/>
            <person name="Chaney K."/>
            <person name="Geib S.M."/>
            <person name="Fabrick J.A."/>
            <person name="Brent C.S."/>
            <person name="Walsh D."/>
            <person name="Lavine L.C."/>
        </authorList>
    </citation>
    <scope>NUCLEOTIDE SEQUENCE</scope>
</reference>
<name>A0A0A9WQ75_LYGHE</name>
<accession>A0A0A9WQ75</accession>
<sequence>RLKLTENEFFNFKQTDVTGTLSSHPLQNLNDVKRTLSTHFLGQLVINNFWLKIDTSGFRRKPNQILRFKMKNSYPRKFPIDNFLAEQVALTSNHIHTISVLKKKRPAEG</sequence>
<reference evidence="1" key="2">
    <citation type="submission" date="2014-07" db="EMBL/GenBank/DDBJ databases">
        <authorList>
            <person name="Hull J."/>
        </authorList>
    </citation>
    <scope>NUCLEOTIDE SEQUENCE</scope>
</reference>
<evidence type="ECO:0000313" key="1">
    <source>
        <dbReference type="EMBL" id="JAG09571.1"/>
    </source>
</evidence>
<protein>
    <submittedName>
        <fullName evidence="1">Glutamine synthetase</fullName>
    </submittedName>
</protein>
<organism evidence="1">
    <name type="scientific">Lygus hesperus</name>
    <name type="common">Western plant bug</name>
    <dbReference type="NCBI Taxonomy" id="30085"/>
    <lineage>
        <taxon>Eukaryota</taxon>
        <taxon>Metazoa</taxon>
        <taxon>Ecdysozoa</taxon>
        <taxon>Arthropoda</taxon>
        <taxon>Hexapoda</taxon>
        <taxon>Insecta</taxon>
        <taxon>Pterygota</taxon>
        <taxon>Neoptera</taxon>
        <taxon>Paraneoptera</taxon>
        <taxon>Hemiptera</taxon>
        <taxon>Heteroptera</taxon>
        <taxon>Panheteroptera</taxon>
        <taxon>Cimicomorpha</taxon>
        <taxon>Miridae</taxon>
        <taxon>Mirini</taxon>
        <taxon>Lygus</taxon>
    </lineage>
</organism>
<feature type="non-terminal residue" evidence="1">
    <location>
        <position position="1"/>
    </location>
</feature>